<keyword evidence="1" id="KW-0812">Transmembrane</keyword>
<name>A0A4Z2DL04_SCHJA</name>
<proteinExistence type="predicted"/>
<keyword evidence="1" id="KW-1133">Transmembrane helix</keyword>
<organism evidence="2 3">
    <name type="scientific">Schistosoma japonicum</name>
    <name type="common">Blood fluke</name>
    <dbReference type="NCBI Taxonomy" id="6182"/>
    <lineage>
        <taxon>Eukaryota</taxon>
        <taxon>Metazoa</taxon>
        <taxon>Spiralia</taxon>
        <taxon>Lophotrochozoa</taxon>
        <taxon>Platyhelminthes</taxon>
        <taxon>Trematoda</taxon>
        <taxon>Digenea</taxon>
        <taxon>Strigeidida</taxon>
        <taxon>Schistosomatoidea</taxon>
        <taxon>Schistosomatidae</taxon>
        <taxon>Schistosoma</taxon>
    </lineage>
</organism>
<reference evidence="2 3" key="1">
    <citation type="submission" date="2019-03" db="EMBL/GenBank/DDBJ databases">
        <title>An improved genome assembly of the fluke Schistosoma japonicum.</title>
        <authorList>
            <person name="Hu W."/>
            <person name="Luo F."/>
            <person name="Yin M."/>
            <person name="Mo X."/>
            <person name="Sun C."/>
            <person name="Wu Q."/>
            <person name="Zhu B."/>
            <person name="Xiang M."/>
            <person name="Wang J."/>
            <person name="Wang Y."/>
            <person name="Zhang T."/>
            <person name="Xu B."/>
            <person name="Zheng H."/>
            <person name="Feng Z."/>
        </authorList>
    </citation>
    <scope>NUCLEOTIDE SEQUENCE [LARGE SCALE GENOMIC DNA]</scope>
    <source>
        <strain evidence="2">HuSjv2</strain>
        <tissue evidence="2">Worms</tissue>
    </source>
</reference>
<comment type="caution">
    <text evidence="2">The sequence shown here is derived from an EMBL/GenBank/DDBJ whole genome shotgun (WGS) entry which is preliminary data.</text>
</comment>
<dbReference type="EMBL" id="SKCS01000095">
    <property type="protein sequence ID" value="TNN17171.1"/>
    <property type="molecule type" value="Genomic_DNA"/>
</dbReference>
<evidence type="ECO:0000313" key="3">
    <source>
        <dbReference type="Proteomes" id="UP000311919"/>
    </source>
</evidence>
<evidence type="ECO:0000313" key="2">
    <source>
        <dbReference type="EMBL" id="TNN17171.1"/>
    </source>
</evidence>
<dbReference type="OrthoDB" id="6259406at2759"/>
<feature type="transmembrane region" description="Helical" evidence="1">
    <location>
        <begin position="151"/>
        <end position="179"/>
    </location>
</feature>
<accession>A0A4Z2DL04</accession>
<dbReference type="AlphaFoldDB" id="A0A4Z2DL04"/>
<gene>
    <name evidence="2" type="ORF">EWB00_011300</name>
</gene>
<dbReference type="Proteomes" id="UP000311919">
    <property type="component" value="Unassembled WGS sequence"/>
</dbReference>
<keyword evidence="1" id="KW-0472">Membrane</keyword>
<protein>
    <submittedName>
        <fullName evidence="2">Uncharacterized protein</fullName>
    </submittedName>
</protein>
<evidence type="ECO:0000256" key="1">
    <source>
        <dbReference type="SAM" id="Phobius"/>
    </source>
</evidence>
<sequence>MKILLFLIILYIIKSLLYNFVDSSRLSVFWINIVLTILSSQNEELLLNKTVWESRLLTILKNKNVVPSNSVQVSEAENISVVVDDIQKDGSRSYLKLFFYVQQNNVLQPSPTIVHRLNQIPMDWLAVTLGMPLVNRPKVYDLEAYEKEDDFMWVIGIIVICFLGILLICWFFVFLYTFIVQASVMYKWLPKPIINNSKKIFYNTDEMQHEFNEKKDSEVQTDNLDLSETRPNKSNEIFQNKSLCDELVLDSKPSESRLPTISEISSEESVDHNVNELSESVVPLSETQVLLPDEQNSIINQQSNESKTNTKMLNSEVPIEDESDLLEATEMDKAFTFGSFDNVKPLVLSVPPRPEAIKLANLLNSQMFYRNNTIVHNTPVYDGNCYVDE</sequence>
<keyword evidence="3" id="KW-1185">Reference proteome</keyword>